<dbReference type="AlphaFoldDB" id="A0A448WF02"/>
<proteinExistence type="predicted"/>
<reference evidence="2" key="1">
    <citation type="submission" date="2018-11" db="EMBL/GenBank/DDBJ databases">
        <authorList>
            <consortium name="Pathogen Informatics"/>
        </authorList>
    </citation>
    <scope>NUCLEOTIDE SEQUENCE</scope>
</reference>
<sequence>MIVFSNCVVMGLCCVVGVATPSIFCLVRFMLRLVVLHLKLCWRGCWFVYMVLVLIGWILVLKYWGYGCLSNNLGFGFMRLLAAESDLVSGFKTDYYGLSFAIIFACEYAIMALRYDIFYTYFFLIFVRAVFPRIRYDYFVSLT</sequence>
<accession>A0A448WF02</accession>
<evidence type="ECO:0000313" key="3">
    <source>
        <dbReference type="Proteomes" id="UP000784294"/>
    </source>
</evidence>
<feature type="transmembrane region" description="Helical" evidence="1">
    <location>
        <begin position="40"/>
        <end position="58"/>
    </location>
</feature>
<comment type="caution">
    <text evidence="2">The sequence shown here is derived from an EMBL/GenBank/DDBJ whole genome shotgun (WGS) entry which is preliminary data.</text>
</comment>
<feature type="transmembrane region" description="Helical" evidence="1">
    <location>
        <begin position="117"/>
        <end position="134"/>
    </location>
</feature>
<keyword evidence="1" id="KW-0472">Membrane</keyword>
<gene>
    <name evidence="2" type="ORF">PXEA_LOCUS3601</name>
</gene>
<dbReference type="EMBL" id="CAAALY010008218">
    <property type="protein sequence ID" value="VEL10161.1"/>
    <property type="molecule type" value="Genomic_DNA"/>
</dbReference>
<name>A0A448WF02_9PLAT</name>
<dbReference type="OrthoDB" id="6281863at2759"/>
<evidence type="ECO:0000313" key="2">
    <source>
        <dbReference type="EMBL" id="VEL10161.1"/>
    </source>
</evidence>
<keyword evidence="3" id="KW-1185">Reference proteome</keyword>
<organism evidence="2 3">
    <name type="scientific">Protopolystoma xenopodis</name>
    <dbReference type="NCBI Taxonomy" id="117903"/>
    <lineage>
        <taxon>Eukaryota</taxon>
        <taxon>Metazoa</taxon>
        <taxon>Spiralia</taxon>
        <taxon>Lophotrochozoa</taxon>
        <taxon>Platyhelminthes</taxon>
        <taxon>Monogenea</taxon>
        <taxon>Polyopisthocotylea</taxon>
        <taxon>Polystomatidea</taxon>
        <taxon>Polystomatidae</taxon>
        <taxon>Protopolystoma</taxon>
    </lineage>
</organism>
<keyword evidence="1" id="KW-1133">Transmembrane helix</keyword>
<protein>
    <submittedName>
        <fullName evidence="2">Uncharacterized protein</fullName>
    </submittedName>
</protein>
<evidence type="ECO:0000256" key="1">
    <source>
        <dbReference type="SAM" id="Phobius"/>
    </source>
</evidence>
<dbReference type="Proteomes" id="UP000784294">
    <property type="component" value="Unassembled WGS sequence"/>
</dbReference>
<keyword evidence="1" id="KW-0812">Transmembrane</keyword>
<feature type="transmembrane region" description="Helical" evidence="1">
    <location>
        <begin position="6"/>
        <end position="31"/>
    </location>
</feature>